<keyword evidence="3" id="KW-1185">Reference proteome</keyword>
<dbReference type="AlphaFoldDB" id="A0A0H2URY5"/>
<name>A0A0H2URY5_STRPN</name>
<gene>
    <name evidence="2" type="ordered locus">SP_1995</name>
</gene>
<organism evidence="2 3">
    <name type="scientific">Streptococcus pneumoniae serotype 4 (strain ATCC BAA-334 / TIGR4)</name>
    <dbReference type="NCBI Taxonomy" id="170187"/>
    <lineage>
        <taxon>Bacteria</taxon>
        <taxon>Bacillati</taxon>
        <taxon>Bacillota</taxon>
        <taxon>Bacilli</taxon>
        <taxon>Lactobacillales</taxon>
        <taxon>Streptococcaceae</taxon>
        <taxon>Streptococcus</taxon>
    </lineage>
</organism>
<keyword evidence="1" id="KW-1133">Transmembrane helix</keyword>
<feature type="transmembrane region" description="Helical" evidence="1">
    <location>
        <begin position="94"/>
        <end position="120"/>
    </location>
</feature>
<feature type="transmembrane region" description="Helical" evidence="1">
    <location>
        <begin position="66"/>
        <end position="82"/>
    </location>
</feature>
<sequence length="136" mass="16126">MMKNSFQKSNFLYYGIILVSVLVEVIMICQLESLVPLLYPSFIGFLVFHVLYHLILFLVAKRSGRWDYLMIWGLFLMFNLLYDSFLGLLFSRFIFWYVMCLCKIPAISTFLTSPLARFFFYTKLVTHFSKLVAFSF</sequence>
<accession>A0A0H2URY5</accession>
<reference evidence="2 3" key="1">
    <citation type="journal article" date="2001" name="Science">
        <title>Complete genome sequence of a virulent isolate of Streptococcus pneumoniae.</title>
        <authorList>
            <person name="Tettelin H."/>
            <person name="Nelson K.E."/>
            <person name="Paulsen I.T."/>
            <person name="Eisen J.A."/>
            <person name="Read T.D."/>
            <person name="Peterson S."/>
            <person name="Heidelberg J."/>
            <person name="DeBoy R.T."/>
            <person name="Haft D.H."/>
            <person name="Dodson R.J."/>
            <person name="Durkin A.S."/>
            <person name="Gwinn M."/>
            <person name="Kolonay J.F."/>
            <person name="Nelson W.C."/>
            <person name="Peterson J.D."/>
            <person name="Umayam L.A."/>
            <person name="White O."/>
            <person name="Salzberg S.L."/>
            <person name="Lewis M.R."/>
            <person name="Radune D."/>
            <person name="Holtzapple E."/>
            <person name="Khouri H."/>
            <person name="Wolf A.M."/>
            <person name="Utterback T.R."/>
            <person name="Hansen C.L."/>
            <person name="McDonald L.A."/>
            <person name="Feldblyum T.V."/>
            <person name="Angiuoli S."/>
            <person name="Dickinson T."/>
            <person name="Hickey E.K."/>
            <person name="Holt I.E."/>
            <person name="Loftus B.J."/>
            <person name="Yang F."/>
            <person name="Smith H.O."/>
            <person name="Venter J.C."/>
            <person name="Dougherty B.A."/>
            <person name="Morrison D.A."/>
            <person name="Hollingshead S.K."/>
            <person name="Fraser C.M."/>
        </authorList>
    </citation>
    <scope>NUCLEOTIDE SEQUENCE [LARGE SCALE GENOMIC DNA]</scope>
    <source>
        <strain evidence="3">ATCC BAA-334 / TIGR4</strain>
    </source>
</reference>
<dbReference type="Proteomes" id="UP000000585">
    <property type="component" value="Chromosome"/>
</dbReference>
<dbReference type="PaxDb" id="170187-SP_1995"/>
<feature type="transmembrane region" description="Helical" evidence="1">
    <location>
        <begin position="37"/>
        <end position="59"/>
    </location>
</feature>
<dbReference type="EMBL" id="AE005672">
    <property type="protein sequence ID" value="AAK76062.1"/>
    <property type="molecule type" value="Genomic_DNA"/>
</dbReference>
<evidence type="ECO:0000313" key="3">
    <source>
        <dbReference type="Proteomes" id="UP000000585"/>
    </source>
</evidence>
<keyword evidence="1" id="KW-0472">Membrane</keyword>
<keyword evidence="1" id="KW-0812">Transmembrane</keyword>
<evidence type="ECO:0000256" key="1">
    <source>
        <dbReference type="SAM" id="Phobius"/>
    </source>
</evidence>
<dbReference type="KEGG" id="spn:SP_1995"/>
<protein>
    <submittedName>
        <fullName evidence="2">Uncharacterized protein</fullName>
    </submittedName>
</protein>
<feature type="transmembrane region" description="Helical" evidence="1">
    <location>
        <begin position="12"/>
        <end position="31"/>
    </location>
</feature>
<proteinExistence type="predicted"/>
<evidence type="ECO:0000313" key="2">
    <source>
        <dbReference type="EMBL" id="AAK76062.1"/>
    </source>
</evidence>
<dbReference type="eggNOG" id="ENOG503047C">
    <property type="taxonomic scope" value="Bacteria"/>
</dbReference>
<dbReference type="EnsemblBacteria" id="AAK76062">
    <property type="protein sequence ID" value="AAK76062"/>
    <property type="gene ID" value="SP_1995"/>
</dbReference>